<evidence type="ECO:0000313" key="2">
    <source>
        <dbReference type="Proteomes" id="UP000501690"/>
    </source>
</evidence>
<keyword evidence="2" id="KW-1185">Reference proteome</keyword>
<protein>
    <submittedName>
        <fullName evidence="1">Uncharacterized protein</fullName>
    </submittedName>
</protein>
<proteinExistence type="predicted"/>
<dbReference type="InterPro" id="IPR045036">
    <property type="entry name" value="Spartin-like"/>
</dbReference>
<evidence type="ECO:0000313" key="1">
    <source>
        <dbReference type="EMBL" id="QCD97686.1"/>
    </source>
</evidence>
<dbReference type="PANTHER" id="PTHR21068">
    <property type="entry name" value="SPARTIN"/>
    <property type="match status" value="1"/>
</dbReference>
<dbReference type="PANTHER" id="PTHR21068:SF47">
    <property type="entry name" value="SENESCENCE_SPARTIN-ASSOCIATED-RELATED"/>
    <property type="match status" value="1"/>
</dbReference>
<sequence length="161" mass="17188">MVAPIAVSSPKSTLLQNPVYLGDSSSSFFGGSLKGLCLHLKPRPQRRDFSNLAVTSASATPSVAKSNSGGRIYFNITGFPLAAAAGSPTAPPEATEEVLLRIPGAILNLVDKDYNVELACGDFFVIRLRQGDNVVAARDWKNGQSKTTHNKEKACYYNVKG</sequence>
<dbReference type="GO" id="GO:0005886">
    <property type="term" value="C:plasma membrane"/>
    <property type="evidence" value="ECO:0007669"/>
    <property type="project" value="TreeGrafter"/>
</dbReference>
<organism evidence="1 2">
    <name type="scientific">Vigna unguiculata</name>
    <name type="common">Cowpea</name>
    <dbReference type="NCBI Taxonomy" id="3917"/>
    <lineage>
        <taxon>Eukaryota</taxon>
        <taxon>Viridiplantae</taxon>
        <taxon>Streptophyta</taxon>
        <taxon>Embryophyta</taxon>
        <taxon>Tracheophyta</taxon>
        <taxon>Spermatophyta</taxon>
        <taxon>Magnoliopsida</taxon>
        <taxon>eudicotyledons</taxon>
        <taxon>Gunneridae</taxon>
        <taxon>Pentapetalae</taxon>
        <taxon>rosids</taxon>
        <taxon>fabids</taxon>
        <taxon>Fabales</taxon>
        <taxon>Fabaceae</taxon>
        <taxon>Papilionoideae</taxon>
        <taxon>50 kb inversion clade</taxon>
        <taxon>NPAAA clade</taxon>
        <taxon>indigoferoid/millettioid clade</taxon>
        <taxon>Phaseoleae</taxon>
        <taxon>Vigna</taxon>
    </lineage>
</organism>
<dbReference type="Proteomes" id="UP000501690">
    <property type="component" value="Linkage Group LG6"/>
</dbReference>
<accession>A0A4D6MC91</accession>
<dbReference type="EMBL" id="CP039350">
    <property type="protein sequence ID" value="QCD97686.1"/>
    <property type="molecule type" value="Genomic_DNA"/>
</dbReference>
<gene>
    <name evidence="1" type="ORF">DEO72_LG6g2397</name>
</gene>
<name>A0A4D6MC91_VIGUN</name>
<dbReference type="AlphaFoldDB" id="A0A4D6MC91"/>
<reference evidence="1 2" key="1">
    <citation type="submission" date="2019-04" db="EMBL/GenBank/DDBJ databases">
        <title>An improved genome assembly and genetic linkage map for asparagus bean, Vigna unguiculata ssp. sesquipedialis.</title>
        <authorList>
            <person name="Xia Q."/>
            <person name="Zhang R."/>
            <person name="Dong Y."/>
        </authorList>
    </citation>
    <scope>NUCLEOTIDE SEQUENCE [LARGE SCALE GENOMIC DNA]</scope>
    <source>
        <tissue evidence="1">Leaf</tissue>
    </source>
</reference>